<evidence type="ECO:0000256" key="3">
    <source>
        <dbReference type="ARBA" id="ARBA00022989"/>
    </source>
</evidence>
<dbReference type="InterPro" id="IPR001129">
    <property type="entry name" value="Membr-assoc_MAPEG"/>
</dbReference>
<evidence type="ECO:0008006" key="8">
    <source>
        <dbReference type="Google" id="ProtNLM"/>
    </source>
</evidence>
<feature type="transmembrane region" description="Helical" evidence="5">
    <location>
        <begin position="6"/>
        <end position="26"/>
    </location>
</feature>
<evidence type="ECO:0000256" key="5">
    <source>
        <dbReference type="SAM" id="Phobius"/>
    </source>
</evidence>
<keyword evidence="4 5" id="KW-0472">Membrane</keyword>
<evidence type="ECO:0000256" key="2">
    <source>
        <dbReference type="ARBA" id="ARBA00022692"/>
    </source>
</evidence>
<name>A0A137NX17_CONC2</name>
<dbReference type="PANTHER" id="PTHR35371">
    <property type="entry name" value="INNER MEMBRANE PROTEIN"/>
    <property type="match status" value="1"/>
</dbReference>
<dbReference type="Proteomes" id="UP000070444">
    <property type="component" value="Unassembled WGS sequence"/>
</dbReference>
<keyword evidence="3 5" id="KW-1133">Transmembrane helix</keyword>
<evidence type="ECO:0000256" key="1">
    <source>
        <dbReference type="ARBA" id="ARBA00004370"/>
    </source>
</evidence>
<dbReference type="InterPro" id="IPR023352">
    <property type="entry name" value="MAPEG-like_dom_sf"/>
</dbReference>
<dbReference type="SUPFAM" id="SSF161084">
    <property type="entry name" value="MAPEG domain-like"/>
    <property type="match status" value="1"/>
</dbReference>
<reference evidence="6 7" key="1">
    <citation type="journal article" date="2015" name="Genome Biol. Evol.">
        <title>Phylogenomic analyses indicate that early fungi evolved digesting cell walls of algal ancestors of land plants.</title>
        <authorList>
            <person name="Chang Y."/>
            <person name="Wang S."/>
            <person name="Sekimoto S."/>
            <person name="Aerts A.L."/>
            <person name="Choi C."/>
            <person name="Clum A."/>
            <person name="LaButti K.M."/>
            <person name="Lindquist E.A."/>
            <person name="Yee Ngan C."/>
            <person name="Ohm R.A."/>
            <person name="Salamov A.A."/>
            <person name="Grigoriev I.V."/>
            <person name="Spatafora J.W."/>
            <person name="Berbee M.L."/>
        </authorList>
    </citation>
    <scope>NUCLEOTIDE SEQUENCE [LARGE SCALE GENOMIC DNA]</scope>
    <source>
        <strain evidence="6 7">NRRL 28638</strain>
    </source>
</reference>
<evidence type="ECO:0000313" key="7">
    <source>
        <dbReference type="Proteomes" id="UP000070444"/>
    </source>
</evidence>
<dbReference type="EMBL" id="KQ964648">
    <property type="protein sequence ID" value="KXN67267.1"/>
    <property type="molecule type" value="Genomic_DNA"/>
</dbReference>
<proteinExistence type="predicted"/>
<dbReference type="PANTHER" id="PTHR35371:SF1">
    <property type="entry name" value="BLR7753 PROTEIN"/>
    <property type="match status" value="1"/>
</dbReference>
<keyword evidence="2 5" id="KW-0812">Transmembrane</keyword>
<dbReference type="Gene3D" id="1.20.120.550">
    <property type="entry name" value="Membrane associated eicosanoid/glutathione metabolism-like domain"/>
    <property type="match status" value="1"/>
</dbReference>
<protein>
    <recommendedName>
        <fullName evidence="8">MAPEG family protein</fullName>
    </recommendedName>
</protein>
<dbReference type="OMA" id="GGYDNHH"/>
<evidence type="ECO:0000313" key="6">
    <source>
        <dbReference type="EMBL" id="KXN67267.1"/>
    </source>
</evidence>
<keyword evidence="7" id="KW-1185">Reference proteome</keyword>
<sequence>MYGNGHYNLQFACMFIVYLVWFGLLIPVRRAQAKAEGGIDNSNPRAQYNNLPGYAIRSMAAHNNTMESFMFFGFALLANTVGGGSLVAADVLCVIFMVCRIAYAVAYVMDYPSIRSSIWFISFLSTFILFIIPFGTYQY</sequence>
<feature type="transmembrane region" description="Helical" evidence="5">
    <location>
        <begin position="118"/>
        <end position="137"/>
    </location>
</feature>
<dbReference type="Pfam" id="PF01124">
    <property type="entry name" value="MAPEG"/>
    <property type="match status" value="1"/>
</dbReference>
<dbReference type="AlphaFoldDB" id="A0A137NX17"/>
<evidence type="ECO:0000256" key="4">
    <source>
        <dbReference type="ARBA" id="ARBA00023136"/>
    </source>
</evidence>
<dbReference type="OrthoDB" id="5568734at2759"/>
<organism evidence="6 7">
    <name type="scientific">Conidiobolus coronatus (strain ATCC 28846 / CBS 209.66 / NRRL 28638)</name>
    <name type="common">Delacroixia coronata</name>
    <dbReference type="NCBI Taxonomy" id="796925"/>
    <lineage>
        <taxon>Eukaryota</taxon>
        <taxon>Fungi</taxon>
        <taxon>Fungi incertae sedis</taxon>
        <taxon>Zoopagomycota</taxon>
        <taxon>Entomophthoromycotina</taxon>
        <taxon>Entomophthoromycetes</taxon>
        <taxon>Entomophthorales</taxon>
        <taxon>Ancylistaceae</taxon>
        <taxon>Conidiobolus</taxon>
    </lineage>
</organism>
<accession>A0A137NX17</accession>
<feature type="transmembrane region" description="Helical" evidence="5">
    <location>
        <begin position="69"/>
        <end position="98"/>
    </location>
</feature>
<comment type="subcellular location">
    <subcellularLocation>
        <location evidence="1">Membrane</location>
    </subcellularLocation>
</comment>
<dbReference type="GO" id="GO:0016020">
    <property type="term" value="C:membrane"/>
    <property type="evidence" value="ECO:0007669"/>
    <property type="project" value="UniProtKB-SubCell"/>
</dbReference>
<gene>
    <name evidence="6" type="ORF">CONCODRAFT_73106</name>
</gene>